<dbReference type="RefSeq" id="XP_031551513.1">
    <property type="nucleotide sequence ID" value="XM_031695653.1"/>
</dbReference>
<name>A0A6P8H8F8_ACTTE</name>
<keyword evidence="2" id="KW-1185">Reference proteome</keyword>
<dbReference type="GeneID" id="116288808"/>
<evidence type="ECO:0000313" key="3">
    <source>
        <dbReference type="RefSeq" id="XP_031551513.1"/>
    </source>
</evidence>
<organism evidence="2 3">
    <name type="scientific">Actinia tenebrosa</name>
    <name type="common">Australian red waratah sea anemone</name>
    <dbReference type="NCBI Taxonomy" id="6105"/>
    <lineage>
        <taxon>Eukaryota</taxon>
        <taxon>Metazoa</taxon>
        <taxon>Cnidaria</taxon>
        <taxon>Anthozoa</taxon>
        <taxon>Hexacorallia</taxon>
        <taxon>Actiniaria</taxon>
        <taxon>Actiniidae</taxon>
        <taxon>Actinia</taxon>
    </lineage>
</organism>
<protein>
    <submittedName>
        <fullName evidence="3">Uncharacterized protein LOC116288808</fullName>
    </submittedName>
</protein>
<gene>
    <name evidence="3" type="primary">LOC116288808</name>
</gene>
<feature type="region of interest" description="Disordered" evidence="1">
    <location>
        <begin position="179"/>
        <end position="202"/>
    </location>
</feature>
<evidence type="ECO:0000313" key="2">
    <source>
        <dbReference type="Proteomes" id="UP000515163"/>
    </source>
</evidence>
<sequence length="202" mass="23539">MGHLEESNTFLDKAANEAKAEIGELKTKFGDLNEKIKKFELSEDELVIRQLCSSVQKNILRIVLQENFNEIQNKSTRYMKEYIEQIKDKGEQKRARSRWKELRKEVSWNEFKLITQLKPVKTRGNETAHPPLTKEVIMAAKNKLEKMEKLGPEMVEAVDQLEDIWETTNKKLPQGYLTEQAPRAKNKAVQGLRLPQDKTMKI</sequence>
<dbReference type="AlphaFoldDB" id="A0A6P8H8F8"/>
<dbReference type="InParanoid" id="A0A6P8H8F8"/>
<evidence type="ECO:0000256" key="1">
    <source>
        <dbReference type="SAM" id="MobiDB-lite"/>
    </source>
</evidence>
<reference evidence="3" key="1">
    <citation type="submission" date="2025-08" db="UniProtKB">
        <authorList>
            <consortium name="RefSeq"/>
        </authorList>
    </citation>
    <scope>IDENTIFICATION</scope>
    <source>
        <tissue evidence="3">Tentacle</tissue>
    </source>
</reference>
<dbReference type="Proteomes" id="UP000515163">
    <property type="component" value="Unplaced"/>
</dbReference>
<accession>A0A6P8H8F8</accession>
<proteinExistence type="predicted"/>
<dbReference type="KEGG" id="aten:116288808"/>